<dbReference type="EMBL" id="JAPDDP010000055">
    <property type="protein sequence ID" value="MDA0183547.1"/>
    <property type="molecule type" value="Genomic_DNA"/>
</dbReference>
<dbReference type="AlphaFoldDB" id="A0A9X3NEL6"/>
<gene>
    <name evidence="2" type="ORF">OJ997_24775</name>
</gene>
<evidence type="ECO:0000313" key="2">
    <source>
        <dbReference type="EMBL" id="MDA0183547.1"/>
    </source>
</evidence>
<reference evidence="2" key="1">
    <citation type="submission" date="2022-10" db="EMBL/GenBank/DDBJ databases">
        <title>The WGS of Solirubrobacter phytolaccae KCTC 29190.</title>
        <authorList>
            <person name="Jiang Z."/>
        </authorList>
    </citation>
    <scope>NUCLEOTIDE SEQUENCE</scope>
    <source>
        <strain evidence="2">KCTC 29190</strain>
    </source>
</reference>
<comment type="caution">
    <text evidence="2">The sequence shown here is derived from an EMBL/GenBank/DDBJ whole genome shotgun (WGS) entry which is preliminary data.</text>
</comment>
<sequence length="410" mass="44719">MSVFDAELHLRLVAERALLEAPDPRHGGGEETVATAAARALVAIGALAAETAGEVLEEYTFAATLRGHEVHELFHHLHAPPRTAGPAALEPLRARRVAAIGQDVAHAAGTLRLTYVIFGERAELGVVGLLDESAFNHGPPSLRVKDDTGTEVQAEFAGGWSGRQLHGTFYPMRRTLSPTTRWLEVEGQRLELRDEDAHHEVRLEPLRESDPALRHLWRQITPDEWSHRPAPLETVIDTLVASGALVVDHPELDTIRRVHTALDGNGGGKRGLPEPWRSLRRGHGHPRGGDGPRGVVVVGAVTPVFDECAVAVDVLESSEDGWSLIVRVTPSAAVKSHFGGDPLRSHLVWWAADDRRHTYVAHTGNWDGSETEGSGVIQFEAPLDAKASYVDLMPTGHTHRAVIRVPLVWR</sequence>
<feature type="region of interest" description="Disordered" evidence="1">
    <location>
        <begin position="263"/>
        <end position="293"/>
    </location>
</feature>
<name>A0A9X3NEL6_9ACTN</name>
<protein>
    <submittedName>
        <fullName evidence="2">Uncharacterized protein</fullName>
    </submittedName>
</protein>
<accession>A0A9X3NEL6</accession>
<dbReference type="RefSeq" id="WP_270027937.1">
    <property type="nucleotide sequence ID" value="NZ_JAPDDP010000055.1"/>
</dbReference>
<evidence type="ECO:0000256" key="1">
    <source>
        <dbReference type="SAM" id="MobiDB-lite"/>
    </source>
</evidence>
<dbReference type="Proteomes" id="UP001147653">
    <property type="component" value="Unassembled WGS sequence"/>
</dbReference>
<evidence type="ECO:0000313" key="3">
    <source>
        <dbReference type="Proteomes" id="UP001147653"/>
    </source>
</evidence>
<proteinExistence type="predicted"/>
<organism evidence="2 3">
    <name type="scientific">Solirubrobacter phytolaccae</name>
    <dbReference type="NCBI Taxonomy" id="1404360"/>
    <lineage>
        <taxon>Bacteria</taxon>
        <taxon>Bacillati</taxon>
        <taxon>Actinomycetota</taxon>
        <taxon>Thermoleophilia</taxon>
        <taxon>Solirubrobacterales</taxon>
        <taxon>Solirubrobacteraceae</taxon>
        <taxon>Solirubrobacter</taxon>
    </lineage>
</organism>
<keyword evidence="3" id="KW-1185">Reference proteome</keyword>